<protein>
    <submittedName>
        <fullName evidence="1">Uncharacterized protein</fullName>
    </submittedName>
</protein>
<proteinExistence type="predicted"/>
<sequence>MDIDLSNEFKVITNQSDFDQQVSGDCQPEIDFETYDLVIGKAELPSGNDSIDYQYIDNCKANTFVLKITFIQNETFIAPNLTYHQLVPKLRGNALIDVQIVLD</sequence>
<gene>
    <name evidence="1" type="ORF">GCM10009433_15720</name>
</gene>
<accession>A0ABN1K8M6</accession>
<name>A0ABN1K8M6_9FLAO</name>
<dbReference type="Proteomes" id="UP001500185">
    <property type="component" value="Unassembled WGS sequence"/>
</dbReference>
<evidence type="ECO:0000313" key="2">
    <source>
        <dbReference type="Proteomes" id="UP001500185"/>
    </source>
</evidence>
<comment type="caution">
    <text evidence="1">The sequence shown here is derived from an EMBL/GenBank/DDBJ whole genome shotgun (WGS) entry which is preliminary data.</text>
</comment>
<dbReference type="RefSeq" id="WP_224454095.1">
    <property type="nucleotide sequence ID" value="NZ_BAAAGG010000005.1"/>
</dbReference>
<keyword evidence="2" id="KW-1185">Reference proteome</keyword>
<reference evidence="2" key="1">
    <citation type="journal article" date="2019" name="Int. J. Syst. Evol. Microbiol.">
        <title>The Global Catalogue of Microorganisms (GCM) 10K type strain sequencing project: providing services to taxonomists for standard genome sequencing and annotation.</title>
        <authorList>
            <consortium name="The Broad Institute Genomics Platform"/>
            <consortium name="The Broad Institute Genome Sequencing Center for Infectious Disease"/>
            <person name="Wu L."/>
            <person name="Ma J."/>
        </authorList>
    </citation>
    <scope>NUCLEOTIDE SEQUENCE [LARGE SCALE GENOMIC DNA]</scope>
    <source>
        <strain evidence="2">JCM 16231</strain>
    </source>
</reference>
<evidence type="ECO:0000313" key="1">
    <source>
        <dbReference type="EMBL" id="GAA0758485.1"/>
    </source>
</evidence>
<organism evidence="1 2">
    <name type="scientific">Psychroflexus lacisalsi</name>
    <dbReference type="NCBI Taxonomy" id="503928"/>
    <lineage>
        <taxon>Bacteria</taxon>
        <taxon>Pseudomonadati</taxon>
        <taxon>Bacteroidota</taxon>
        <taxon>Flavobacteriia</taxon>
        <taxon>Flavobacteriales</taxon>
        <taxon>Flavobacteriaceae</taxon>
        <taxon>Psychroflexus</taxon>
    </lineage>
</organism>
<dbReference type="EMBL" id="BAAAGG010000005">
    <property type="protein sequence ID" value="GAA0758485.1"/>
    <property type="molecule type" value="Genomic_DNA"/>
</dbReference>